<dbReference type="Pfam" id="PF01515">
    <property type="entry name" value="PTA_PTB"/>
    <property type="match status" value="1"/>
</dbReference>
<keyword evidence="7 10" id="KW-0012">Acyltransferase</keyword>
<sequence>MRTQDMLLDAARRAPKRIVLCEGDDPRVRSAARRAADDGIAQVFLVGSDEEIPGVRVIRPAESGWLDVFAGELLVLRRARGMTPEQALEAVRQPLVFAALMVRLGHADGTVAGAVHTTADVVRTALQIIGRRSGVRTVSSFFLMMRDEPFPTGGHAMVFSDCGLVIEPDSRELAEIALASARSARTLLGIEPRVAMLSFSTHGSAAHQQVDKIREAMEWARQQAPDLLIDGEMQLDTAIVPEVARRKWPQSPVAGRANVLVFPSLDAGNIGYKLVERLGHATALGPILQGLDKPANDLSRGCSVEDIHQVIAVTAVQAARTG</sequence>
<protein>
    <recommendedName>
        <fullName evidence="5">Phosphate acetyltransferase</fullName>
        <ecNumber evidence="4">2.3.1.8</ecNumber>
    </recommendedName>
    <alternativeName>
        <fullName evidence="8">Phosphotransacetylase</fullName>
    </alternativeName>
</protein>
<evidence type="ECO:0000256" key="6">
    <source>
        <dbReference type="ARBA" id="ARBA00022679"/>
    </source>
</evidence>
<evidence type="ECO:0000256" key="7">
    <source>
        <dbReference type="ARBA" id="ARBA00023315"/>
    </source>
</evidence>
<comment type="catalytic activity">
    <reaction evidence="1">
        <text>acetyl-CoA + phosphate = acetyl phosphate + CoA</text>
        <dbReference type="Rhea" id="RHEA:19521"/>
        <dbReference type="ChEBI" id="CHEBI:22191"/>
        <dbReference type="ChEBI" id="CHEBI:43474"/>
        <dbReference type="ChEBI" id="CHEBI:57287"/>
        <dbReference type="ChEBI" id="CHEBI:57288"/>
        <dbReference type="EC" id="2.3.1.8"/>
    </reaction>
</comment>
<evidence type="ECO:0000256" key="8">
    <source>
        <dbReference type="ARBA" id="ARBA00031108"/>
    </source>
</evidence>
<accession>A0ABT4M4R5</accession>
<evidence type="ECO:0000313" key="10">
    <source>
        <dbReference type="EMBL" id="MCZ4330318.1"/>
    </source>
</evidence>
<evidence type="ECO:0000259" key="9">
    <source>
        <dbReference type="Pfam" id="PF01515"/>
    </source>
</evidence>
<gene>
    <name evidence="10" type="primary">pta</name>
    <name evidence="10" type="ORF">O4H32_10185</name>
</gene>
<dbReference type="InterPro" id="IPR050500">
    <property type="entry name" value="Phos_Acetyltrans/Butyryltrans"/>
</dbReference>
<comment type="similarity">
    <text evidence="3">Belongs to the phosphate acetyltransferase and butyryltransferase family.</text>
</comment>
<feature type="domain" description="Phosphate acetyl/butaryl transferase" evidence="9">
    <location>
        <begin position="5"/>
        <end position="315"/>
    </location>
</feature>
<dbReference type="EMBL" id="JAPWHE010000006">
    <property type="protein sequence ID" value="MCZ4330318.1"/>
    <property type="molecule type" value="Genomic_DNA"/>
</dbReference>
<comment type="pathway">
    <text evidence="2">Metabolic intermediate biosynthesis; acetyl-CoA biosynthesis; acetyl-CoA from acetate: step 2/2.</text>
</comment>
<evidence type="ECO:0000313" key="11">
    <source>
        <dbReference type="Proteomes" id="UP001068379"/>
    </source>
</evidence>
<reference evidence="10" key="1">
    <citation type="submission" date="2022-12" db="EMBL/GenBank/DDBJ databases">
        <title>Bacterial isolates from different developmental stages of Nematostella vectensis.</title>
        <authorList>
            <person name="Fraune S."/>
        </authorList>
    </citation>
    <scope>NUCLEOTIDE SEQUENCE</scope>
    <source>
        <strain evidence="10">G21619-S1</strain>
    </source>
</reference>
<dbReference type="Gene3D" id="3.40.50.10750">
    <property type="entry name" value="Isocitrate/Isopropylmalate dehydrogenase-like"/>
    <property type="match status" value="1"/>
</dbReference>
<dbReference type="InterPro" id="IPR002505">
    <property type="entry name" value="PTA_PTB"/>
</dbReference>
<dbReference type="Proteomes" id="UP001068379">
    <property type="component" value="Unassembled WGS sequence"/>
</dbReference>
<comment type="caution">
    <text evidence="10">The sequence shown here is derived from an EMBL/GenBank/DDBJ whole genome shotgun (WGS) entry which is preliminary data.</text>
</comment>
<dbReference type="RefSeq" id="WP_269358820.1">
    <property type="nucleotide sequence ID" value="NZ_JAPWHE010000006.1"/>
</dbReference>
<proteinExistence type="inferred from homology"/>
<dbReference type="Gene3D" id="3.40.50.10950">
    <property type="match status" value="1"/>
</dbReference>
<dbReference type="EC" id="2.3.1.8" evidence="4"/>
<dbReference type="PANTHER" id="PTHR43356:SF3">
    <property type="entry name" value="PHOSPHATE ACETYLTRANSFERASE"/>
    <property type="match status" value="1"/>
</dbReference>
<dbReference type="NCBIfam" id="NF007233">
    <property type="entry name" value="PRK09653.1"/>
    <property type="match status" value="1"/>
</dbReference>
<dbReference type="PIRSF" id="PIRSF000428">
    <property type="entry name" value="P_Ac_trans"/>
    <property type="match status" value="1"/>
</dbReference>
<name>A0ABT4M4R5_9BURK</name>
<keyword evidence="6 10" id="KW-0808">Transferase</keyword>
<evidence type="ECO:0000256" key="5">
    <source>
        <dbReference type="ARBA" id="ARBA00021528"/>
    </source>
</evidence>
<organism evidence="10 11">
    <name type="scientific">Castellaniella denitrificans</name>
    <dbReference type="NCBI Taxonomy" id="56119"/>
    <lineage>
        <taxon>Bacteria</taxon>
        <taxon>Pseudomonadati</taxon>
        <taxon>Pseudomonadota</taxon>
        <taxon>Betaproteobacteria</taxon>
        <taxon>Burkholderiales</taxon>
        <taxon>Alcaligenaceae</taxon>
        <taxon>Castellaniella</taxon>
    </lineage>
</organism>
<evidence type="ECO:0000256" key="3">
    <source>
        <dbReference type="ARBA" id="ARBA00005656"/>
    </source>
</evidence>
<dbReference type="InterPro" id="IPR042113">
    <property type="entry name" value="P_AcTrfase_dom1"/>
</dbReference>
<evidence type="ECO:0000256" key="4">
    <source>
        <dbReference type="ARBA" id="ARBA00012707"/>
    </source>
</evidence>
<dbReference type="InterPro" id="IPR042112">
    <property type="entry name" value="P_AcTrfase_dom2"/>
</dbReference>
<dbReference type="InterPro" id="IPR004614">
    <property type="entry name" value="P_AcTrfase"/>
</dbReference>
<dbReference type="InterPro" id="IPR012147">
    <property type="entry name" value="P_Ac_Bu_trans"/>
</dbReference>
<evidence type="ECO:0000256" key="1">
    <source>
        <dbReference type="ARBA" id="ARBA00000705"/>
    </source>
</evidence>
<evidence type="ECO:0000256" key="2">
    <source>
        <dbReference type="ARBA" id="ARBA00004989"/>
    </source>
</evidence>
<keyword evidence="11" id="KW-1185">Reference proteome</keyword>
<dbReference type="GO" id="GO:0008959">
    <property type="term" value="F:phosphate acetyltransferase activity"/>
    <property type="evidence" value="ECO:0007669"/>
    <property type="project" value="UniProtKB-EC"/>
</dbReference>
<dbReference type="NCBIfam" id="TIGR00651">
    <property type="entry name" value="pta"/>
    <property type="match status" value="1"/>
</dbReference>
<dbReference type="SUPFAM" id="SSF53659">
    <property type="entry name" value="Isocitrate/Isopropylmalate dehydrogenase-like"/>
    <property type="match status" value="1"/>
</dbReference>
<dbReference type="PANTHER" id="PTHR43356">
    <property type="entry name" value="PHOSPHATE ACETYLTRANSFERASE"/>
    <property type="match status" value="1"/>
</dbReference>